<evidence type="ECO:0000256" key="2">
    <source>
        <dbReference type="ARBA" id="ARBA00004496"/>
    </source>
</evidence>
<name>A0A835BD95_9POAL</name>
<dbReference type="InterPro" id="IPR011989">
    <property type="entry name" value="ARM-like"/>
</dbReference>
<comment type="subcellular location">
    <subcellularLocation>
        <location evidence="2">Cytoplasm</location>
    </subcellularLocation>
    <subcellularLocation>
        <location evidence="1">Nucleus</location>
    </subcellularLocation>
</comment>
<reference evidence="6" key="1">
    <citation type="submission" date="2020-07" db="EMBL/GenBank/DDBJ databases">
        <title>Genome sequence and genetic diversity analysis of an under-domesticated orphan crop, white fonio (Digitaria exilis).</title>
        <authorList>
            <person name="Bennetzen J.L."/>
            <person name="Chen S."/>
            <person name="Ma X."/>
            <person name="Wang X."/>
            <person name="Yssel A.E.J."/>
            <person name="Chaluvadi S.R."/>
            <person name="Johnson M."/>
            <person name="Gangashetty P."/>
            <person name="Hamidou F."/>
            <person name="Sanogo M.D."/>
            <person name="Zwaenepoel A."/>
            <person name="Wallace J."/>
            <person name="Van De Peer Y."/>
            <person name="Van Deynze A."/>
        </authorList>
    </citation>
    <scope>NUCLEOTIDE SEQUENCE</scope>
    <source>
        <tissue evidence="6">Leaves</tissue>
    </source>
</reference>
<dbReference type="PANTHER" id="PTHR15651">
    <property type="entry name" value="ARMADILLO REPEAT-CONTAINING PROTEIN 8"/>
    <property type="match status" value="1"/>
</dbReference>
<dbReference type="GO" id="GO:0005737">
    <property type="term" value="C:cytoplasm"/>
    <property type="evidence" value="ECO:0007669"/>
    <property type="project" value="UniProtKB-SubCell"/>
</dbReference>
<evidence type="ECO:0000313" key="6">
    <source>
        <dbReference type="EMBL" id="KAF8684864.1"/>
    </source>
</evidence>
<evidence type="ECO:0000256" key="3">
    <source>
        <dbReference type="ARBA" id="ARBA00022490"/>
    </source>
</evidence>
<keyword evidence="5" id="KW-0539">Nucleus</keyword>
<keyword evidence="4" id="KW-0677">Repeat</keyword>
<gene>
    <name evidence="6" type="ORF">HU200_044147</name>
</gene>
<evidence type="ECO:0008006" key="8">
    <source>
        <dbReference type="Google" id="ProtNLM"/>
    </source>
</evidence>
<proteinExistence type="predicted"/>
<dbReference type="GO" id="GO:0043161">
    <property type="term" value="P:proteasome-mediated ubiquitin-dependent protein catabolic process"/>
    <property type="evidence" value="ECO:0007669"/>
    <property type="project" value="TreeGrafter"/>
</dbReference>
<dbReference type="InterPro" id="IPR000225">
    <property type="entry name" value="Armadillo"/>
</dbReference>
<dbReference type="SMART" id="SM00185">
    <property type="entry name" value="ARM"/>
    <property type="match status" value="5"/>
</dbReference>
<dbReference type="PANTHER" id="PTHR15651:SF7">
    <property type="entry name" value="ARMADILLO REPEAT-CONTAINING PROTEIN 8"/>
    <property type="match status" value="1"/>
</dbReference>
<dbReference type="FunFam" id="1.25.10.10:FF:000440">
    <property type="entry name" value="Armadillo repeat-containing protein 8"/>
    <property type="match status" value="1"/>
</dbReference>
<keyword evidence="7" id="KW-1185">Reference proteome</keyword>
<dbReference type="InterPro" id="IPR038739">
    <property type="entry name" value="ARMC8/Vid28"/>
</dbReference>
<keyword evidence="3" id="KW-0963">Cytoplasm</keyword>
<dbReference type="GO" id="GO:0034657">
    <property type="term" value="C:GID complex"/>
    <property type="evidence" value="ECO:0007669"/>
    <property type="project" value="TreeGrafter"/>
</dbReference>
<dbReference type="EMBL" id="JACEFO010002093">
    <property type="protein sequence ID" value="KAF8684864.1"/>
    <property type="molecule type" value="Genomic_DNA"/>
</dbReference>
<protein>
    <recommendedName>
        <fullName evidence="8">Armadillo repeat-containing protein 8</fullName>
    </recommendedName>
</protein>
<dbReference type="Pfam" id="PF00514">
    <property type="entry name" value="Arm"/>
    <property type="match status" value="2"/>
</dbReference>
<dbReference type="FunFam" id="1.25.10.10:FF:000416">
    <property type="entry name" value="Armadillo repeat-containing protein 8"/>
    <property type="match status" value="1"/>
</dbReference>
<dbReference type="GO" id="GO:0005634">
    <property type="term" value="C:nucleus"/>
    <property type="evidence" value="ECO:0007669"/>
    <property type="project" value="UniProtKB-SubCell"/>
</dbReference>
<dbReference type="InterPro" id="IPR016024">
    <property type="entry name" value="ARM-type_fold"/>
</dbReference>
<evidence type="ECO:0000256" key="1">
    <source>
        <dbReference type="ARBA" id="ARBA00004123"/>
    </source>
</evidence>
<dbReference type="Gene3D" id="1.25.10.10">
    <property type="entry name" value="Leucine-rich Repeat Variant"/>
    <property type="match status" value="3"/>
</dbReference>
<sequence>MPATASGGARPEELTARLAATGPAPGAGCGGSGAGVGAGGAEAEHERVRALREIKNQIIGNRTKKLLYLRLGAVPAVVAALAEAGASPAALVQAAAAVGSFACGVDDGARAVLAAGAVGHLTRLLTHPDEKVVDASARALRMIYQSRLAPKFDVNNGKNMDFVLSLLNSENENVTELAATIISHSCENSSEQLSLCSAGVPQKLVSLFGGSMNLRDACLDSVTAVIRNNREAASRFASTDRGKGFHSVLGLIHDRSPRTRLLACLCLIALGDASPCHFQDKQIKTKLIMVLLELVEEPGDVGDEAPLALTTLIKDSLELQKQALTTNAVEKLSNHLLANSLETKRAVTILLALSELCSKLEESRSQLMSVEVSTLILEALKHDWADIRIAACSCLKNISRSPKRYCEIYVFSSLIHHDPIRSFQIYHSPIDLISSQVAALGAICNIAVNLTPRKSLLLHSGVVSQLVHLSKSMDPTLRLKSVWALRNLMFLLCPKDKDFIIKELTLSTLSSLICDSEHFVQEQTLALVHNLVDGYVDSANYVIGEDGMVIDAISRQLNNASSLGVCIQGMFVLANIAAGNESNKEAVMNILLPHRADNIKPSFVVNFLQSKDKQLRVATLWCLLNLIYPKCEASSGRIVRLQNAGVILQVKSMINDPCLDCKLRVRMVLEHCVDNADDCFM</sequence>
<dbReference type="SUPFAM" id="SSF48371">
    <property type="entry name" value="ARM repeat"/>
    <property type="match status" value="1"/>
</dbReference>
<dbReference type="OrthoDB" id="5559898at2759"/>
<comment type="caution">
    <text evidence="6">The sequence shown here is derived from an EMBL/GenBank/DDBJ whole genome shotgun (WGS) entry which is preliminary data.</text>
</comment>
<organism evidence="6 7">
    <name type="scientific">Digitaria exilis</name>
    <dbReference type="NCBI Taxonomy" id="1010633"/>
    <lineage>
        <taxon>Eukaryota</taxon>
        <taxon>Viridiplantae</taxon>
        <taxon>Streptophyta</taxon>
        <taxon>Embryophyta</taxon>
        <taxon>Tracheophyta</taxon>
        <taxon>Spermatophyta</taxon>
        <taxon>Magnoliopsida</taxon>
        <taxon>Liliopsida</taxon>
        <taxon>Poales</taxon>
        <taxon>Poaceae</taxon>
        <taxon>PACMAD clade</taxon>
        <taxon>Panicoideae</taxon>
        <taxon>Panicodae</taxon>
        <taxon>Paniceae</taxon>
        <taxon>Anthephorinae</taxon>
        <taxon>Digitaria</taxon>
    </lineage>
</organism>
<dbReference type="AlphaFoldDB" id="A0A835BD95"/>
<dbReference type="Proteomes" id="UP000636709">
    <property type="component" value="Unassembled WGS sequence"/>
</dbReference>
<evidence type="ECO:0000256" key="5">
    <source>
        <dbReference type="ARBA" id="ARBA00023242"/>
    </source>
</evidence>
<accession>A0A835BD95</accession>
<evidence type="ECO:0000313" key="7">
    <source>
        <dbReference type="Proteomes" id="UP000636709"/>
    </source>
</evidence>
<evidence type="ECO:0000256" key="4">
    <source>
        <dbReference type="ARBA" id="ARBA00022737"/>
    </source>
</evidence>